<feature type="domain" description="DUF6950" evidence="1">
    <location>
        <begin position="11"/>
        <end position="136"/>
    </location>
</feature>
<comment type="caution">
    <text evidence="2">The sequence shown here is derived from an EMBL/GenBank/DDBJ whole genome shotgun (WGS) entry which is preliminary data.</text>
</comment>
<dbReference type="InterPro" id="IPR053802">
    <property type="entry name" value="DUF6950"/>
</dbReference>
<dbReference type="EMBL" id="CAKXZS010000014">
    <property type="protein sequence ID" value="CAH2399246.1"/>
    <property type="molecule type" value="Genomic_DNA"/>
</dbReference>
<sequence>MTLEEYIRLPHRWRWGGMGGDDCTTFCAGWVVEATGKDPAADLRGTYFDAAGAEAVLRAAGGVESLAGAKLMALGFRRVTEPQDGDIGIIRALTGFDADGLAVKDIPGIKFGPLWAVMSARGPMVKKLDWTGVAWRIA</sequence>
<evidence type="ECO:0000259" key="1">
    <source>
        <dbReference type="Pfam" id="PF22262"/>
    </source>
</evidence>
<accession>A0ABM9DRG9</accession>
<protein>
    <recommendedName>
        <fullName evidence="1">DUF6950 domain-containing protein</fullName>
    </recommendedName>
</protein>
<organism evidence="2 3">
    <name type="scientific">Mesorhizobium ventifaucium</name>
    <dbReference type="NCBI Taxonomy" id="666020"/>
    <lineage>
        <taxon>Bacteria</taxon>
        <taxon>Pseudomonadati</taxon>
        <taxon>Pseudomonadota</taxon>
        <taxon>Alphaproteobacteria</taxon>
        <taxon>Hyphomicrobiales</taxon>
        <taxon>Phyllobacteriaceae</taxon>
        <taxon>Mesorhizobium</taxon>
    </lineage>
</organism>
<gene>
    <name evidence="2" type="ORF">MES4922_210169</name>
</gene>
<evidence type="ECO:0000313" key="2">
    <source>
        <dbReference type="EMBL" id="CAH2399246.1"/>
    </source>
</evidence>
<reference evidence="2" key="1">
    <citation type="submission" date="2022-03" db="EMBL/GenBank/DDBJ databases">
        <authorList>
            <person name="Brunel B."/>
        </authorList>
    </citation>
    <scope>NUCLEOTIDE SEQUENCE</scope>
    <source>
        <strain evidence="2">STM4922sample</strain>
    </source>
</reference>
<evidence type="ECO:0000313" key="3">
    <source>
        <dbReference type="Proteomes" id="UP001152604"/>
    </source>
</evidence>
<keyword evidence="3" id="KW-1185">Reference proteome</keyword>
<dbReference type="Pfam" id="PF22262">
    <property type="entry name" value="DUF6950"/>
    <property type="match status" value="1"/>
</dbReference>
<dbReference type="Proteomes" id="UP001152604">
    <property type="component" value="Unassembled WGS sequence"/>
</dbReference>
<proteinExistence type="predicted"/>
<name>A0ABM9DRG9_9HYPH</name>